<gene>
    <name evidence="2" type="ORF">SPARVUS_LOCUS5701922</name>
</gene>
<feature type="region of interest" description="Disordered" evidence="1">
    <location>
        <begin position="192"/>
        <end position="248"/>
    </location>
</feature>
<proteinExistence type="predicted"/>
<feature type="compositionally biased region" description="Basic and acidic residues" evidence="1">
    <location>
        <begin position="50"/>
        <end position="62"/>
    </location>
</feature>
<evidence type="ECO:0000313" key="3">
    <source>
        <dbReference type="Proteomes" id="UP001162483"/>
    </source>
</evidence>
<reference evidence="2" key="1">
    <citation type="submission" date="2023-05" db="EMBL/GenBank/DDBJ databases">
        <authorList>
            <person name="Stuckert A."/>
        </authorList>
    </citation>
    <scope>NUCLEOTIDE SEQUENCE</scope>
</reference>
<accession>A0ABN9CSH8</accession>
<dbReference type="SUPFAM" id="SSF52540">
    <property type="entry name" value="P-loop containing nucleoside triphosphate hydrolases"/>
    <property type="match status" value="1"/>
</dbReference>
<sequence length="393" mass="46698">MFHIQFQERLQEIMLSKLEKKVGPHNEEESVEEDITDEAMLLLLENGNSEESKNEESKDSKEEVVLTVEEEAIKSYLTDNEPLPIEVLDEIVTEWWTKEPFRSTGFILDGFPSNVEEVQYIGERGFFPDIAVFLEADESDICDRLLPPRLAKWQERRRRKEDRQRKLREMKKKIRDEQIAKRRAELLAEQMINAEKETKKDPEASDEEDEEEEEEEEIDPIEQIISEEFPEEEEEEQEEEEQEEDAIERMKSEIGEKCEADGESLQTVKDEFQSLMIPCVTVNTSRKLHIVHFQLYEKLKNLVENRESLFEKCFPISLFLASKMLHMSYKHPSIFRRWDPVKLSQGEVIKPLQNQENPTFPLIYRQYIYFFSTKENRIAFMKNPIKFIHQPKP</sequence>
<organism evidence="2 3">
    <name type="scientific">Staurois parvus</name>
    <dbReference type="NCBI Taxonomy" id="386267"/>
    <lineage>
        <taxon>Eukaryota</taxon>
        <taxon>Metazoa</taxon>
        <taxon>Chordata</taxon>
        <taxon>Craniata</taxon>
        <taxon>Vertebrata</taxon>
        <taxon>Euteleostomi</taxon>
        <taxon>Amphibia</taxon>
        <taxon>Batrachia</taxon>
        <taxon>Anura</taxon>
        <taxon>Neobatrachia</taxon>
        <taxon>Ranoidea</taxon>
        <taxon>Ranidae</taxon>
        <taxon>Staurois</taxon>
    </lineage>
</organism>
<name>A0ABN9CSH8_9NEOB</name>
<evidence type="ECO:0000313" key="2">
    <source>
        <dbReference type="EMBL" id="CAI9563138.1"/>
    </source>
</evidence>
<feature type="compositionally biased region" description="Acidic residues" evidence="1">
    <location>
        <begin position="204"/>
        <end position="220"/>
    </location>
</feature>
<protein>
    <recommendedName>
        <fullName evidence="4">Nucleoside-diphosphate kinase</fullName>
    </recommendedName>
</protein>
<keyword evidence="3" id="KW-1185">Reference proteome</keyword>
<feature type="compositionally biased region" description="Basic and acidic residues" evidence="1">
    <location>
        <begin position="194"/>
        <end position="203"/>
    </location>
</feature>
<evidence type="ECO:0008006" key="4">
    <source>
        <dbReference type="Google" id="ProtNLM"/>
    </source>
</evidence>
<comment type="caution">
    <text evidence="2">The sequence shown here is derived from an EMBL/GenBank/DDBJ whole genome shotgun (WGS) entry which is preliminary data.</text>
</comment>
<dbReference type="Proteomes" id="UP001162483">
    <property type="component" value="Unassembled WGS sequence"/>
</dbReference>
<evidence type="ECO:0000256" key="1">
    <source>
        <dbReference type="SAM" id="MobiDB-lite"/>
    </source>
</evidence>
<feature type="compositionally biased region" description="Acidic residues" evidence="1">
    <location>
        <begin position="228"/>
        <end position="246"/>
    </location>
</feature>
<dbReference type="Gene3D" id="3.40.50.300">
    <property type="entry name" value="P-loop containing nucleotide triphosphate hydrolases"/>
    <property type="match status" value="1"/>
</dbReference>
<feature type="non-terminal residue" evidence="2">
    <location>
        <position position="393"/>
    </location>
</feature>
<dbReference type="InterPro" id="IPR027417">
    <property type="entry name" value="P-loop_NTPase"/>
</dbReference>
<feature type="region of interest" description="Disordered" evidence="1">
    <location>
        <begin position="42"/>
        <end position="62"/>
    </location>
</feature>
<dbReference type="EMBL" id="CATNWA010012293">
    <property type="protein sequence ID" value="CAI9563138.1"/>
    <property type="molecule type" value="Genomic_DNA"/>
</dbReference>